<keyword evidence="2" id="KW-1185">Reference proteome</keyword>
<dbReference type="Proteomes" id="UP001230268">
    <property type="component" value="Unassembled WGS sequence"/>
</dbReference>
<dbReference type="SUPFAM" id="SSF50998">
    <property type="entry name" value="Quinoprotein alcohol dehydrogenase-like"/>
    <property type="match status" value="1"/>
</dbReference>
<sequence length="965" mass="110509">MDFYISSLAARIPCTRLHRQIQDPRGRAVVSFAISSDGRLAAMATYPREHRSVESSVNVLFKDGKAVRGSNYHKAVQRQRRLTEKSNELEFNVEQYINHTLQMDSLGNVVREIGLSTPSLRHIIKDNHPEPAPLMHPIVPCAVIIYDTMYFNPIEEFIYGYKMNQSTQLNMQKNAVDSSYPTSNQAPQMGNTINVSSKCFFKPNLLEFACDDTLLVLTSGASGAKVYSMDTEYVELLGHYKPQLRDDVILESFKVLKCELVLEHLAEVDVANLPDAFTSCKATCQACKEIVMADADTYGNDALPYTVVFQCIISVSLHPPLFVVYHSKWPSGDVSMVAVRPLFSITYPPASSNDHLTTMFKARLTMTKEFMTLNRAQTYWFLEPYVHDHVEYLIQSDKPVKCGYTKTLLATEVKSKDYLEFHALVAVYAPDHKLYILDPTGKVLGNIGVPESEEGYFNIDVTRDGNMIAMIGSESIVIYNLFLSRAETGEMAAHLEQHTRFPHVIGVGRREEIITACFGGGLGNRWMYVSVARGSVDAVLYIVDIAQSKGKDPIKRTLNMNSVLFPCVTSMIAMDSCVIVMPRHQRYLIQLTQEHMDNSDDTYSRQFCHFPILATNKEALTLNGTIMQSIEPAPEKFDLLLLERERQIGSAKKLNYRLNVARWLDALYQYNALCMYKGRSMALGMDPHDFLLPPLRRARQQYPFAYDAKQFYDPLIGVEFIGSPALMRAQCYEWVREAIARSGFVNPMYPLDVIYDYKLQMLDYVYAKICISQYDNPSELIFPMRTNDFLRLQLVNFLKISQRLDIQCDGQGLIPYDKTMIYKKIREVIPLVIKEGVGRPLHQSRASVEREAFTIMREQLLPELMDIPTQKVKKIIRDRLYRLRKKLAQLERFKVNHDVSDEKQMDFTLDEIARSDCRLPAFREDVPQRELSMSEFAMRLRMKVLSSFYKSQKENGPDYDELYSS</sequence>
<dbReference type="EMBL" id="JAVEPI010000002">
    <property type="protein sequence ID" value="KAK1443653.1"/>
    <property type="molecule type" value="Genomic_DNA"/>
</dbReference>
<protein>
    <submittedName>
        <fullName evidence="1">Uncharacterized protein</fullName>
    </submittedName>
</protein>
<gene>
    <name evidence="1" type="ORF">BgAZ_205290</name>
</gene>
<dbReference type="AlphaFoldDB" id="A0AAD8LLB1"/>
<evidence type="ECO:0000313" key="2">
    <source>
        <dbReference type="Proteomes" id="UP001230268"/>
    </source>
</evidence>
<comment type="caution">
    <text evidence="1">The sequence shown here is derived from an EMBL/GenBank/DDBJ whole genome shotgun (WGS) entry which is preliminary data.</text>
</comment>
<name>A0AAD8LLB1_BABGI</name>
<proteinExistence type="predicted"/>
<accession>A0AAD8LLB1</accession>
<organism evidence="1 2">
    <name type="scientific">Babesia gibsoni</name>
    <dbReference type="NCBI Taxonomy" id="33632"/>
    <lineage>
        <taxon>Eukaryota</taxon>
        <taxon>Sar</taxon>
        <taxon>Alveolata</taxon>
        <taxon>Apicomplexa</taxon>
        <taxon>Aconoidasida</taxon>
        <taxon>Piroplasmida</taxon>
        <taxon>Babesiidae</taxon>
        <taxon>Babesia</taxon>
    </lineage>
</organism>
<dbReference type="InterPro" id="IPR011047">
    <property type="entry name" value="Quinoprotein_ADH-like_sf"/>
</dbReference>
<evidence type="ECO:0000313" key="1">
    <source>
        <dbReference type="EMBL" id="KAK1443653.1"/>
    </source>
</evidence>
<reference evidence="1" key="1">
    <citation type="submission" date="2023-08" db="EMBL/GenBank/DDBJ databases">
        <title>Draft sequence of the Babesia gibsoni genome.</title>
        <authorList>
            <person name="Yamagishi J.Y."/>
            <person name="Xuan X.X."/>
        </authorList>
    </citation>
    <scope>NUCLEOTIDE SEQUENCE</scope>
    <source>
        <strain evidence="1">Azabu</strain>
    </source>
</reference>